<dbReference type="InterPro" id="IPR041823">
    <property type="entry name" value="YHR202W_N"/>
</dbReference>
<dbReference type="PANTHER" id="PTHR11575">
    <property type="entry name" value="5'-NUCLEOTIDASE-RELATED"/>
    <property type="match status" value="1"/>
</dbReference>
<keyword evidence="6" id="KW-1185">Reference proteome</keyword>
<evidence type="ECO:0000259" key="4">
    <source>
        <dbReference type="Pfam" id="PF21953"/>
    </source>
</evidence>
<dbReference type="GO" id="GO:0009166">
    <property type="term" value="P:nucleotide catabolic process"/>
    <property type="evidence" value="ECO:0007669"/>
    <property type="project" value="InterPro"/>
</dbReference>
<accession>A0AAI8YVG6</accession>
<organism evidence="5 6">
    <name type="scientific">Lecanosticta acicola</name>
    <dbReference type="NCBI Taxonomy" id="111012"/>
    <lineage>
        <taxon>Eukaryota</taxon>
        <taxon>Fungi</taxon>
        <taxon>Dikarya</taxon>
        <taxon>Ascomycota</taxon>
        <taxon>Pezizomycotina</taxon>
        <taxon>Dothideomycetes</taxon>
        <taxon>Dothideomycetidae</taxon>
        <taxon>Mycosphaerellales</taxon>
        <taxon>Mycosphaerellaceae</taxon>
        <taxon>Lecanosticta</taxon>
    </lineage>
</organism>
<comment type="caution">
    <text evidence="5">The sequence shown here is derived from an EMBL/GenBank/DDBJ whole genome shotgun (WGS) entry which is preliminary data.</text>
</comment>
<evidence type="ECO:0000256" key="2">
    <source>
        <dbReference type="SAM" id="SignalP"/>
    </source>
</evidence>
<dbReference type="GO" id="GO:0005576">
    <property type="term" value="C:extracellular region"/>
    <property type="evidence" value="ECO:0007669"/>
    <property type="project" value="UniProtKB-ARBA"/>
</dbReference>
<feature type="signal peptide" evidence="2">
    <location>
        <begin position="1"/>
        <end position="18"/>
    </location>
</feature>
<feature type="domain" description="Calcineurin-like phosphoesterase" evidence="3">
    <location>
        <begin position="40"/>
        <end position="265"/>
    </location>
</feature>
<dbReference type="AlphaFoldDB" id="A0AAI8YVG6"/>
<dbReference type="InterPro" id="IPR036907">
    <property type="entry name" value="5'-Nucleotdase_C_sf"/>
</dbReference>
<dbReference type="SUPFAM" id="SSF56300">
    <property type="entry name" value="Metallo-dependent phosphatases"/>
    <property type="match status" value="1"/>
</dbReference>
<dbReference type="Gene3D" id="3.60.21.10">
    <property type="match status" value="1"/>
</dbReference>
<evidence type="ECO:0000259" key="3">
    <source>
        <dbReference type="Pfam" id="PF00149"/>
    </source>
</evidence>
<dbReference type="InterPro" id="IPR004843">
    <property type="entry name" value="Calcineurin-like_PHP"/>
</dbReference>
<dbReference type="Pfam" id="PF21953">
    <property type="entry name" value="NadN_nucleosid_C"/>
    <property type="match status" value="1"/>
</dbReference>
<dbReference type="InterPro" id="IPR053828">
    <property type="entry name" value="Nucleosidase_C"/>
</dbReference>
<feature type="region of interest" description="Disordered" evidence="1">
    <location>
        <begin position="503"/>
        <end position="537"/>
    </location>
</feature>
<proteinExistence type="predicted"/>
<dbReference type="EMBL" id="CAVMBE010000012">
    <property type="protein sequence ID" value="CAK3921886.1"/>
    <property type="molecule type" value="Genomic_DNA"/>
</dbReference>
<evidence type="ECO:0000256" key="1">
    <source>
        <dbReference type="SAM" id="MobiDB-lite"/>
    </source>
</evidence>
<protein>
    <submittedName>
        <fullName evidence="5">Related to 5^ nucleotidase</fullName>
    </submittedName>
</protein>
<reference evidence="5" key="1">
    <citation type="submission" date="2023-11" db="EMBL/GenBank/DDBJ databases">
        <authorList>
            <person name="Alioto T."/>
            <person name="Alioto T."/>
            <person name="Gomez Garrido J."/>
        </authorList>
    </citation>
    <scope>NUCLEOTIDE SEQUENCE</scope>
</reference>
<dbReference type="GO" id="GO:0005829">
    <property type="term" value="C:cytosol"/>
    <property type="evidence" value="ECO:0007669"/>
    <property type="project" value="TreeGrafter"/>
</dbReference>
<dbReference type="PIRSF" id="PIRSF017316">
    <property type="entry name" value="Pesterase_C1039"/>
    <property type="match status" value="1"/>
</dbReference>
<dbReference type="InterPro" id="IPR006179">
    <property type="entry name" value="5_nucleotidase/apyrase"/>
</dbReference>
<dbReference type="PANTHER" id="PTHR11575:SF43">
    <property type="entry name" value="SER_THR PROTEIN PHOSPHATASE FAMILY (AFU_ORTHOLOGUE AFUA_3G04160)"/>
    <property type="match status" value="1"/>
</dbReference>
<dbReference type="Pfam" id="PF00149">
    <property type="entry name" value="Metallophos"/>
    <property type="match status" value="1"/>
</dbReference>
<dbReference type="InterPro" id="IPR014485">
    <property type="entry name" value="Pesterase_C1039"/>
</dbReference>
<dbReference type="Proteomes" id="UP001296104">
    <property type="component" value="Unassembled WGS sequence"/>
</dbReference>
<feature type="chain" id="PRO_5042617641" evidence="2">
    <location>
        <begin position="19"/>
        <end position="625"/>
    </location>
</feature>
<dbReference type="SUPFAM" id="SSF55816">
    <property type="entry name" value="5'-nucleotidase (syn. UDP-sugar hydrolase), C-terminal domain"/>
    <property type="match status" value="1"/>
</dbReference>
<evidence type="ECO:0000313" key="5">
    <source>
        <dbReference type="EMBL" id="CAK3921886.1"/>
    </source>
</evidence>
<evidence type="ECO:0000313" key="6">
    <source>
        <dbReference type="Proteomes" id="UP001296104"/>
    </source>
</evidence>
<gene>
    <name evidence="5" type="ORF">LECACI_7A002788</name>
</gene>
<keyword evidence="2" id="KW-0732">Signal</keyword>
<dbReference type="Gene3D" id="3.90.780.10">
    <property type="entry name" value="5'-Nucleotidase, C-terminal domain"/>
    <property type="match status" value="2"/>
</dbReference>
<name>A0AAI8YVG6_9PEZI</name>
<feature type="domain" description="Putative 5'-nucleotidase C-terminal" evidence="4">
    <location>
        <begin position="365"/>
        <end position="582"/>
    </location>
</feature>
<sequence>MVFSRVPLLLALIHSAVSEQPSAPSPIAAPLRELPWKQLNFLHTTDTHGWHGGHLQEAQYSADWGDYISFAHHLRKRADEDGSDLLLIDTGDRVEGNGLYDASNPKGKYSLDIINKQHIDVITVGNHELYLKNTSIREYSEVVPDFKNSYIASNLDIYSPKDGKKTPLAPRFRKFTTKNQGIRIVAFGFLFNFKGNANNTSVQPVEDAIKEQWFTDAINDKDVDLFLIAGHVPVRDSSEFEAIYKAIREANWDTPIVGFGGHTHIRDYRKFDNKAWALESGRYMETLGFLSIDGLSTGKKGAIVPQSSPKYERMYIDNNLFSLHHHSGTNKSTFDTELGRNTSEAIATARKELNLDKAFGCAPHDYWLSRSPYPSDDSLLSWLENDVLPQTFNSSNTPSIVITNSGAIRFDIFKGPFTIDSTFLVSPFTSGFKVLKDVPYKAASRVLQLLNNEGPILLQDLKASVGGHQHQLDPLIPPFAPVSRTSLEHSWAESHESSTALRSQQQAVLGGKDSDQPQVPGYTTVDDAGNDGDDTIHQPIKFYNTPNCIGSNAGFPTSDAGEATDPEKVDLIFNEFIEKWVLLALRYLGEKRESNDTSYALDGQSMTDVIGGWIKKSPTWTCSKD</sequence>
<dbReference type="FunFam" id="3.60.21.10:FF:000043">
    <property type="entry name" value="Ser/Thr protein phosphatase family"/>
    <property type="match status" value="1"/>
</dbReference>
<dbReference type="InterPro" id="IPR029052">
    <property type="entry name" value="Metallo-depent_PP-like"/>
</dbReference>
<dbReference type="CDD" id="cd07407">
    <property type="entry name" value="MPP_YHR202W_N"/>
    <property type="match status" value="1"/>
</dbReference>
<dbReference type="GO" id="GO:0016787">
    <property type="term" value="F:hydrolase activity"/>
    <property type="evidence" value="ECO:0007669"/>
    <property type="project" value="InterPro"/>
</dbReference>